<feature type="compositionally biased region" description="Low complexity" evidence="1">
    <location>
        <begin position="353"/>
        <end position="363"/>
    </location>
</feature>
<name>A0ABC8R425_9AQUA</name>
<evidence type="ECO:0000256" key="1">
    <source>
        <dbReference type="SAM" id="MobiDB-lite"/>
    </source>
</evidence>
<reference evidence="2 3" key="1">
    <citation type="submission" date="2024-02" db="EMBL/GenBank/DDBJ databases">
        <authorList>
            <person name="Vignale AGUSTIN F."/>
            <person name="Sosa J E."/>
            <person name="Modenutti C."/>
        </authorList>
    </citation>
    <scope>NUCLEOTIDE SEQUENCE [LARGE SCALE GENOMIC DNA]</scope>
</reference>
<dbReference type="Proteomes" id="UP001642360">
    <property type="component" value="Unassembled WGS sequence"/>
</dbReference>
<accession>A0ABC8R425</accession>
<sequence length="370" mass="40650">MTSSSTIFTVTNEQFNLFHSIDRELYSRLILKLGRDQAESMQVMAFWLWLERSGRGSPVVNKLLSLPITLINELADETVTCLKCIESDNFSFHGPTICALQNVTDSGITLQFIHENRINVLRGVTKIVNEVCARAFRRVTVPQMIGKVGESSSSVKTEGGRVRGTMVGGGSYHPIINVPFNTSVEAIPHVGHGGTVNFGEGMPSSEKIGVSGHVVGVGNVKGYDLSTERQILNTELSDILSRVNLTVTEEEREVSPDDRSVFLTFSKGYPISETEVRDFFTRKFGDFIETIYMQDVPADEQALYARLIARSASVIEAIVGGGGRAKYTINGKHVWARKYVKKRHPKSPPRVTASPQSQPASPMAAPPPPP</sequence>
<dbReference type="PANTHER" id="PTHR33527:SF28">
    <property type="entry name" value="GB|AAD43168.1"/>
    <property type="match status" value="1"/>
</dbReference>
<comment type="caution">
    <text evidence="2">The sequence shown here is derived from an EMBL/GenBank/DDBJ whole genome shotgun (WGS) entry which is preliminary data.</text>
</comment>
<organism evidence="2 3">
    <name type="scientific">Ilex paraguariensis</name>
    <name type="common">yerba mate</name>
    <dbReference type="NCBI Taxonomy" id="185542"/>
    <lineage>
        <taxon>Eukaryota</taxon>
        <taxon>Viridiplantae</taxon>
        <taxon>Streptophyta</taxon>
        <taxon>Embryophyta</taxon>
        <taxon>Tracheophyta</taxon>
        <taxon>Spermatophyta</taxon>
        <taxon>Magnoliopsida</taxon>
        <taxon>eudicotyledons</taxon>
        <taxon>Gunneridae</taxon>
        <taxon>Pentapetalae</taxon>
        <taxon>asterids</taxon>
        <taxon>campanulids</taxon>
        <taxon>Aquifoliales</taxon>
        <taxon>Aquifoliaceae</taxon>
        <taxon>Ilex</taxon>
    </lineage>
</organism>
<dbReference type="PANTHER" id="PTHR33527">
    <property type="entry name" value="OS07G0274300 PROTEIN"/>
    <property type="match status" value="1"/>
</dbReference>
<gene>
    <name evidence="2" type="ORF">ILEXP_LOCUS7145</name>
</gene>
<dbReference type="EMBL" id="CAUOFW020000984">
    <property type="protein sequence ID" value="CAK9139744.1"/>
    <property type="molecule type" value="Genomic_DNA"/>
</dbReference>
<protein>
    <submittedName>
        <fullName evidence="2">Uncharacterized protein</fullName>
    </submittedName>
</protein>
<proteinExistence type="predicted"/>
<keyword evidence="3" id="KW-1185">Reference proteome</keyword>
<evidence type="ECO:0000313" key="2">
    <source>
        <dbReference type="EMBL" id="CAK9139744.1"/>
    </source>
</evidence>
<evidence type="ECO:0000313" key="3">
    <source>
        <dbReference type="Proteomes" id="UP001642360"/>
    </source>
</evidence>
<feature type="region of interest" description="Disordered" evidence="1">
    <location>
        <begin position="340"/>
        <end position="370"/>
    </location>
</feature>
<dbReference type="AlphaFoldDB" id="A0ABC8R425"/>